<protein>
    <submittedName>
        <fullName evidence="1">Uncharacterized protein</fullName>
    </submittedName>
</protein>
<dbReference type="Proteomes" id="UP001501844">
    <property type="component" value="Unassembled WGS sequence"/>
</dbReference>
<name>A0ABP8FGI0_9BACT</name>
<reference evidence="2" key="1">
    <citation type="journal article" date="2019" name="Int. J. Syst. Evol. Microbiol.">
        <title>The Global Catalogue of Microorganisms (GCM) 10K type strain sequencing project: providing services to taxonomists for standard genome sequencing and annotation.</title>
        <authorList>
            <consortium name="The Broad Institute Genomics Platform"/>
            <consortium name="The Broad Institute Genome Sequencing Center for Infectious Disease"/>
            <person name="Wu L."/>
            <person name="Ma J."/>
        </authorList>
    </citation>
    <scope>NUCLEOTIDE SEQUENCE [LARGE SCALE GENOMIC DNA]</scope>
    <source>
        <strain evidence="2">JCM 17917</strain>
    </source>
</reference>
<dbReference type="EMBL" id="BAABGX010000002">
    <property type="protein sequence ID" value="GAA4302797.1"/>
    <property type="molecule type" value="Genomic_DNA"/>
</dbReference>
<keyword evidence="2" id="KW-1185">Reference proteome</keyword>
<sequence length="67" mass="7281">MALEWVMKKAMNFMLSSTKASPNISAINLIGEEDEGVAIESVGQAIPTYQTNAGKWGYKSTLIFSNP</sequence>
<proteinExistence type="predicted"/>
<gene>
    <name evidence="1" type="ORF">GCM10023183_14780</name>
</gene>
<evidence type="ECO:0000313" key="2">
    <source>
        <dbReference type="Proteomes" id="UP001501844"/>
    </source>
</evidence>
<accession>A0ABP8FGI0</accession>
<organism evidence="1 2">
    <name type="scientific">Nibribacter koreensis</name>
    <dbReference type="NCBI Taxonomy" id="1084519"/>
    <lineage>
        <taxon>Bacteria</taxon>
        <taxon>Pseudomonadati</taxon>
        <taxon>Bacteroidota</taxon>
        <taxon>Cytophagia</taxon>
        <taxon>Cytophagales</taxon>
        <taxon>Hymenobacteraceae</taxon>
        <taxon>Nibribacter</taxon>
    </lineage>
</organism>
<comment type="caution">
    <text evidence="1">The sequence shown here is derived from an EMBL/GenBank/DDBJ whole genome shotgun (WGS) entry which is preliminary data.</text>
</comment>
<evidence type="ECO:0000313" key="1">
    <source>
        <dbReference type="EMBL" id="GAA4302797.1"/>
    </source>
</evidence>